<keyword evidence="2" id="KW-0547">Nucleotide-binding</keyword>
<feature type="compositionally biased region" description="Low complexity" evidence="1">
    <location>
        <begin position="19"/>
        <end position="28"/>
    </location>
</feature>
<feature type="non-terminal residue" evidence="2">
    <location>
        <position position="77"/>
    </location>
</feature>
<protein>
    <submittedName>
        <fullName evidence="2">ABC transporter ATP-binding protein</fullName>
    </submittedName>
</protein>
<gene>
    <name evidence="2" type="ORF">C7C45_33150</name>
</gene>
<organism evidence="2 3">
    <name type="scientific">Micromonospora arborensis</name>
    <dbReference type="NCBI Taxonomy" id="2116518"/>
    <lineage>
        <taxon>Bacteria</taxon>
        <taxon>Bacillati</taxon>
        <taxon>Actinomycetota</taxon>
        <taxon>Actinomycetes</taxon>
        <taxon>Micromonosporales</taxon>
        <taxon>Micromonosporaceae</taxon>
        <taxon>Micromonospora</taxon>
    </lineage>
</organism>
<dbReference type="Proteomes" id="UP000248333">
    <property type="component" value="Unassembled WGS sequence"/>
</dbReference>
<reference evidence="2 3" key="1">
    <citation type="submission" date="2018-03" db="EMBL/GenBank/DDBJ databases">
        <title>Bioinformatic expansion and discovery of thiopeptide antibiotics.</title>
        <authorList>
            <person name="Schwalen C.J."/>
            <person name="Hudson G.A."/>
            <person name="Mitchell D.A."/>
        </authorList>
    </citation>
    <scope>NUCLEOTIDE SEQUENCE [LARGE SCALE GENOMIC DNA]</scope>
    <source>
        <strain evidence="2 3">NRRL 8041</strain>
    </source>
</reference>
<keyword evidence="2" id="KW-0067">ATP-binding</keyword>
<evidence type="ECO:0000313" key="3">
    <source>
        <dbReference type="Proteomes" id="UP000248333"/>
    </source>
</evidence>
<comment type="caution">
    <text evidence="2">The sequence shown here is derived from an EMBL/GenBank/DDBJ whole genome shotgun (WGS) entry which is preliminary data.</text>
</comment>
<dbReference type="GO" id="GO:0005524">
    <property type="term" value="F:ATP binding"/>
    <property type="evidence" value="ECO:0007669"/>
    <property type="project" value="UniProtKB-KW"/>
</dbReference>
<dbReference type="AlphaFoldDB" id="A0A318NDI9"/>
<proteinExistence type="predicted"/>
<sequence>MHTNVGAAPAAEGTGARGVLGPSAPGVVVAGGAGRRQDPDCGEGRPAGWPVRNPDPAALRRAVGYAFDRPVLIGATV</sequence>
<feature type="region of interest" description="Disordered" evidence="1">
    <location>
        <begin position="1"/>
        <end position="54"/>
    </location>
</feature>
<dbReference type="EMBL" id="PYBV01000136">
    <property type="protein sequence ID" value="PYC61750.1"/>
    <property type="molecule type" value="Genomic_DNA"/>
</dbReference>
<keyword evidence="3" id="KW-1185">Reference proteome</keyword>
<name>A0A318NDI9_9ACTN</name>
<evidence type="ECO:0000256" key="1">
    <source>
        <dbReference type="SAM" id="MobiDB-lite"/>
    </source>
</evidence>
<accession>A0A318NDI9</accession>
<evidence type="ECO:0000313" key="2">
    <source>
        <dbReference type="EMBL" id="PYC61750.1"/>
    </source>
</evidence>